<sequence length="260" mass="27771">MTSTAPLIIQRQGGIVTLQFNRPEAFNALNVELAQEFAAAMRTLSADQGLRALVLQGAGKAFIAGGDLATLQANPTQGAKDLLEPLIEAATLMHQLHAPIIAQVHGAVAGAGLSLMMLCDFVLAAQDTRMNLAYINIGASCDIGASWTLPRLVGLRRALEIAMLGENLDADEALRLGLINRVVPAAELQAATTALAERLASGPTQAYAQMRRLMRGGFERDLPTQLHAEGEAFLHCTRTHDLPEGINAFFARRQPQFIGA</sequence>
<reference evidence="3 4" key="1">
    <citation type="submission" date="2020-08" db="EMBL/GenBank/DDBJ databases">
        <title>Functional genomics of gut bacteria from endangered species of beetles.</title>
        <authorList>
            <person name="Carlos-Shanley C."/>
        </authorList>
    </citation>
    <scope>NUCLEOTIDE SEQUENCE [LARGE SCALE GENOMIC DNA]</scope>
    <source>
        <strain evidence="3 4">S00124</strain>
    </source>
</reference>
<proteinExistence type="inferred from homology"/>
<dbReference type="EMBL" id="JACHKZ010000025">
    <property type="protein sequence ID" value="MBB6579234.1"/>
    <property type="molecule type" value="Genomic_DNA"/>
</dbReference>
<dbReference type="Pfam" id="PF00378">
    <property type="entry name" value="ECH_1"/>
    <property type="match status" value="1"/>
</dbReference>
<evidence type="ECO:0000313" key="3">
    <source>
        <dbReference type="EMBL" id="MBB6579234.1"/>
    </source>
</evidence>
<organism evidence="3 4">
    <name type="scientific">Comamonas odontotermitis</name>
    <dbReference type="NCBI Taxonomy" id="379895"/>
    <lineage>
        <taxon>Bacteria</taxon>
        <taxon>Pseudomonadati</taxon>
        <taxon>Pseudomonadota</taxon>
        <taxon>Betaproteobacteria</taxon>
        <taxon>Burkholderiales</taxon>
        <taxon>Comamonadaceae</taxon>
        <taxon>Comamonas</taxon>
    </lineage>
</organism>
<dbReference type="RefSeq" id="WP_184710396.1">
    <property type="nucleotide sequence ID" value="NZ_JACHKZ010000025.1"/>
</dbReference>
<dbReference type="InterPro" id="IPR029045">
    <property type="entry name" value="ClpP/crotonase-like_dom_sf"/>
</dbReference>
<comment type="similarity">
    <text evidence="1 2">Belongs to the enoyl-CoA hydratase/isomerase family.</text>
</comment>
<name>A0ABR6RJN3_9BURK</name>
<keyword evidence="4" id="KW-1185">Reference proteome</keyword>
<dbReference type="Gene3D" id="1.10.12.10">
    <property type="entry name" value="Lyase 2-enoyl-coa Hydratase, Chain A, domain 2"/>
    <property type="match status" value="1"/>
</dbReference>
<dbReference type="Proteomes" id="UP000562492">
    <property type="component" value="Unassembled WGS sequence"/>
</dbReference>
<dbReference type="PROSITE" id="PS00166">
    <property type="entry name" value="ENOYL_COA_HYDRATASE"/>
    <property type="match status" value="1"/>
</dbReference>
<dbReference type="EC" id="5.3.3.18" evidence="3"/>
<dbReference type="PANTHER" id="PTHR43459">
    <property type="entry name" value="ENOYL-COA HYDRATASE"/>
    <property type="match status" value="1"/>
</dbReference>
<accession>A0ABR6RJN3</accession>
<dbReference type="CDD" id="cd06558">
    <property type="entry name" value="crotonase-like"/>
    <property type="match status" value="1"/>
</dbReference>
<gene>
    <name evidence="3" type="ORF">HNP33_003344</name>
</gene>
<dbReference type="InterPro" id="IPR001753">
    <property type="entry name" value="Enoyl-CoA_hydra/iso"/>
</dbReference>
<evidence type="ECO:0000313" key="4">
    <source>
        <dbReference type="Proteomes" id="UP000562492"/>
    </source>
</evidence>
<evidence type="ECO:0000256" key="2">
    <source>
        <dbReference type="RuleBase" id="RU003707"/>
    </source>
</evidence>
<comment type="caution">
    <text evidence="3">The sequence shown here is derived from an EMBL/GenBank/DDBJ whole genome shotgun (WGS) entry which is preliminary data.</text>
</comment>
<dbReference type="SUPFAM" id="SSF52096">
    <property type="entry name" value="ClpP/crotonase"/>
    <property type="match status" value="1"/>
</dbReference>
<keyword evidence="3" id="KW-0413">Isomerase</keyword>
<dbReference type="Gene3D" id="3.90.226.10">
    <property type="entry name" value="2-enoyl-CoA Hydratase, Chain A, domain 1"/>
    <property type="match status" value="1"/>
</dbReference>
<dbReference type="InterPro" id="IPR014748">
    <property type="entry name" value="Enoyl-CoA_hydra_C"/>
</dbReference>
<protein>
    <submittedName>
        <fullName evidence="3">2-(1,2-epoxy-1,2-dihydrophenyl)acetyl-CoA isomerase</fullName>
        <ecNumber evidence="3">5.3.3.18</ecNumber>
    </submittedName>
</protein>
<evidence type="ECO:0000256" key="1">
    <source>
        <dbReference type="ARBA" id="ARBA00005254"/>
    </source>
</evidence>
<dbReference type="InterPro" id="IPR018376">
    <property type="entry name" value="Enoyl-CoA_hyd/isom_CS"/>
</dbReference>
<dbReference type="PANTHER" id="PTHR43459:SF1">
    <property type="entry name" value="EG:BACN32G11.4 PROTEIN"/>
    <property type="match status" value="1"/>
</dbReference>
<dbReference type="GO" id="GO:0016853">
    <property type="term" value="F:isomerase activity"/>
    <property type="evidence" value="ECO:0007669"/>
    <property type="project" value="UniProtKB-KW"/>
</dbReference>